<dbReference type="NCBIfam" id="TIGR03725">
    <property type="entry name" value="T6A_YeaZ"/>
    <property type="match status" value="1"/>
</dbReference>
<dbReference type="SUPFAM" id="SSF53067">
    <property type="entry name" value="Actin-like ATPase domain"/>
    <property type="match status" value="1"/>
</dbReference>
<reference evidence="2" key="2">
    <citation type="submission" date="2023-04" db="EMBL/GenBank/DDBJ databases">
        <title>'Rhodoalgimonas zhirmunskyi' gen. nov., isolated from a red alga.</title>
        <authorList>
            <person name="Nedashkovskaya O.I."/>
            <person name="Otstavnykh N.Y."/>
            <person name="Bystritskaya E.P."/>
            <person name="Balabanova L.A."/>
            <person name="Isaeva M.P."/>
        </authorList>
    </citation>
    <scope>NUCLEOTIDE SEQUENCE</scope>
    <source>
        <strain evidence="2">10Alg 79</strain>
    </source>
</reference>
<proteinExistence type="predicted"/>
<evidence type="ECO:0000313" key="2">
    <source>
        <dbReference type="EMBL" id="MDQ2094674.1"/>
    </source>
</evidence>
<dbReference type="GO" id="GO:0005829">
    <property type="term" value="C:cytosol"/>
    <property type="evidence" value="ECO:0007669"/>
    <property type="project" value="TreeGrafter"/>
</dbReference>
<dbReference type="Gene3D" id="3.30.420.40">
    <property type="match status" value="2"/>
</dbReference>
<dbReference type="InterPro" id="IPR043129">
    <property type="entry name" value="ATPase_NBD"/>
</dbReference>
<dbReference type="GO" id="GO:0002949">
    <property type="term" value="P:tRNA threonylcarbamoyladenosine modification"/>
    <property type="evidence" value="ECO:0007669"/>
    <property type="project" value="InterPro"/>
</dbReference>
<dbReference type="PANTHER" id="PTHR11735">
    <property type="entry name" value="TRNA N6-ADENOSINE THREONYLCARBAMOYLTRANSFERASE"/>
    <property type="match status" value="1"/>
</dbReference>
<feature type="domain" description="Gcp-like" evidence="1">
    <location>
        <begin position="38"/>
        <end position="127"/>
    </location>
</feature>
<dbReference type="Pfam" id="PF00814">
    <property type="entry name" value="TsaD"/>
    <property type="match status" value="1"/>
</dbReference>
<keyword evidence="2" id="KW-0012">Acyltransferase</keyword>
<dbReference type="Proteomes" id="UP001227162">
    <property type="component" value="Unassembled WGS sequence"/>
</dbReference>
<name>A0AAJ1X6F3_9RHOB</name>
<dbReference type="EMBL" id="JANFFA010000003">
    <property type="protein sequence ID" value="MDQ2094674.1"/>
    <property type="molecule type" value="Genomic_DNA"/>
</dbReference>
<evidence type="ECO:0000259" key="1">
    <source>
        <dbReference type="Pfam" id="PF00814"/>
    </source>
</evidence>
<dbReference type="PANTHER" id="PTHR11735:SF11">
    <property type="entry name" value="TRNA THREONYLCARBAMOYLADENOSINE BIOSYNTHESIS PROTEIN TSAB"/>
    <property type="match status" value="1"/>
</dbReference>
<dbReference type="InterPro" id="IPR000905">
    <property type="entry name" value="Gcp-like_dom"/>
</dbReference>
<keyword evidence="2" id="KW-0808">Transferase</keyword>
<keyword evidence="3" id="KW-1185">Reference proteome</keyword>
<dbReference type="GO" id="GO:0061711">
    <property type="term" value="F:tRNA N(6)-L-threonylcarbamoyladenine synthase activity"/>
    <property type="evidence" value="ECO:0007669"/>
    <property type="project" value="UniProtKB-EC"/>
</dbReference>
<gene>
    <name evidence="2" type="primary">tsaB</name>
    <name evidence="2" type="ORF">NOI20_11185</name>
</gene>
<comment type="caution">
    <text evidence="2">The sequence shown here is derived from an EMBL/GenBank/DDBJ whole genome shotgun (WGS) entry which is preliminary data.</text>
</comment>
<dbReference type="InterPro" id="IPR022496">
    <property type="entry name" value="T6A_TsaB"/>
</dbReference>
<protein>
    <submittedName>
        <fullName evidence="2">tRNA (Adenosine(37)-N6)-threonylcarbamoyltransferase complex dimerization subunit type 1 TsaB</fullName>
        <ecNumber evidence="2">2.3.1.234</ecNumber>
    </submittedName>
</protein>
<dbReference type="RefSeq" id="WP_317626292.1">
    <property type="nucleotide sequence ID" value="NZ_JANFFA010000003.1"/>
</dbReference>
<dbReference type="EC" id="2.3.1.234" evidence="2"/>
<reference evidence="2" key="1">
    <citation type="submission" date="2022-07" db="EMBL/GenBank/DDBJ databases">
        <authorList>
            <person name="Otstavnykh N."/>
            <person name="Isaeva M."/>
            <person name="Bystritskaya E."/>
        </authorList>
    </citation>
    <scope>NUCLEOTIDE SEQUENCE</scope>
    <source>
        <strain evidence="2">10Alg 79</strain>
    </source>
</reference>
<evidence type="ECO:0000313" key="3">
    <source>
        <dbReference type="Proteomes" id="UP001227162"/>
    </source>
</evidence>
<accession>A0AAJ1X6F3</accession>
<dbReference type="CDD" id="cd24032">
    <property type="entry name" value="ASKHA_NBD_TsaB"/>
    <property type="match status" value="1"/>
</dbReference>
<sequence length="221" mass="22752">MPSDTPLVLGFDTSGSYCAAALLRGDESLATRHEDMGRGQAERLMPMLEEMLAEVGVDWRDLGRIGVGVGPGNFTGVRISVSAARGLALGLDVPALGVSLLDAAVWASDGPCLACLSAPRDRAYVQGYHTAASIPAQLHDIATLPTHWAEPGLTCIGPASDPVAEHLGADIAPAAFSPASAIARIAAQRDVDGAPSPAPLYLREADAAPSREGAPVILDAR</sequence>
<organism evidence="2 3">
    <name type="scientific">Rhodalgimonas zhirmunskyi</name>
    <dbReference type="NCBI Taxonomy" id="2964767"/>
    <lineage>
        <taxon>Bacteria</taxon>
        <taxon>Pseudomonadati</taxon>
        <taxon>Pseudomonadota</taxon>
        <taxon>Alphaproteobacteria</taxon>
        <taxon>Rhodobacterales</taxon>
        <taxon>Roseobacteraceae</taxon>
        <taxon>Rhodalgimonas</taxon>
    </lineage>
</organism>
<dbReference type="AlphaFoldDB" id="A0AAJ1X6F3"/>